<dbReference type="AlphaFoldDB" id="A0A0C3SC22"/>
<dbReference type="Proteomes" id="UP000053257">
    <property type="component" value="Unassembled WGS sequence"/>
</dbReference>
<keyword evidence="3" id="KW-1185">Reference proteome</keyword>
<dbReference type="HOGENOM" id="CLU_3143601_0_0_1"/>
<name>A0A0C3SC22_PHLG1</name>
<accession>A0A0C3SC22</accession>
<proteinExistence type="predicted"/>
<evidence type="ECO:0000313" key="3">
    <source>
        <dbReference type="Proteomes" id="UP000053257"/>
    </source>
</evidence>
<feature type="region of interest" description="Disordered" evidence="1">
    <location>
        <begin position="26"/>
        <end position="49"/>
    </location>
</feature>
<dbReference type="EMBL" id="KN840453">
    <property type="protein sequence ID" value="KIP10537.1"/>
    <property type="molecule type" value="Genomic_DNA"/>
</dbReference>
<evidence type="ECO:0000313" key="2">
    <source>
        <dbReference type="EMBL" id="KIP10537.1"/>
    </source>
</evidence>
<evidence type="ECO:0000256" key="1">
    <source>
        <dbReference type="SAM" id="MobiDB-lite"/>
    </source>
</evidence>
<organism evidence="2 3">
    <name type="scientific">Phlebiopsis gigantea (strain 11061_1 CR5-6)</name>
    <name type="common">White-rot fungus</name>
    <name type="synonym">Peniophora gigantea</name>
    <dbReference type="NCBI Taxonomy" id="745531"/>
    <lineage>
        <taxon>Eukaryota</taxon>
        <taxon>Fungi</taxon>
        <taxon>Dikarya</taxon>
        <taxon>Basidiomycota</taxon>
        <taxon>Agaricomycotina</taxon>
        <taxon>Agaricomycetes</taxon>
        <taxon>Polyporales</taxon>
        <taxon>Phanerochaetaceae</taxon>
        <taxon>Phlebiopsis</taxon>
    </lineage>
</organism>
<reference evidence="2 3" key="1">
    <citation type="journal article" date="2014" name="PLoS Genet.">
        <title>Analysis of the Phlebiopsis gigantea genome, transcriptome and secretome provides insight into its pioneer colonization strategies of wood.</title>
        <authorList>
            <person name="Hori C."/>
            <person name="Ishida T."/>
            <person name="Igarashi K."/>
            <person name="Samejima M."/>
            <person name="Suzuki H."/>
            <person name="Master E."/>
            <person name="Ferreira P."/>
            <person name="Ruiz-Duenas F.J."/>
            <person name="Held B."/>
            <person name="Canessa P."/>
            <person name="Larrondo L.F."/>
            <person name="Schmoll M."/>
            <person name="Druzhinina I.S."/>
            <person name="Kubicek C.P."/>
            <person name="Gaskell J.A."/>
            <person name="Kersten P."/>
            <person name="St John F."/>
            <person name="Glasner J."/>
            <person name="Sabat G."/>
            <person name="Splinter BonDurant S."/>
            <person name="Syed K."/>
            <person name="Yadav J."/>
            <person name="Mgbeahuruike A.C."/>
            <person name="Kovalchuk A."/>
            <person name="Asiegbu F.O."/>
            <person name="Lackner G."/>
            <person name="Hoffmeister D."/>
            <person name="Rencoret J."/>
            <person name="Gutierrez A."/>
            <person name="Sun H."/>
            <person name="Lindquist E."/>
            <person name="Barry K."/>
            <person name="Riley R."/>
            <person name="Grigoriev I.V."/>
            <person name="Henrissat B."/>
            <person name="Kues U."/>
            <person name="Berka R.M."/>
            <person name="Martinez A.T."/>
            <person name="Covert S.F."/>
            <person name="Blanchette R.A."/>
            <person name="Cullen D."/>
        </authorList>
    </citation>
    <scope>NUCLEOTIDE SEQUENCE [LARGE SCALE GENOMIC DNA]</scope>
    <source>
        <strain evidence="2 3">11061_1 CR5-6</strain>
    </source>
</reference>
<gene>
    <name evidence="2" type="ORF">PHLGIDRAFT_115295</name>
</gene>
<protein>
    <submittedName>
        <fullName evidence="2">Uncharacterized protein</fullName>
    </submittedName>
</protein>
<feature type="compositionally biased region" description="Low complexity" evidence="1">
    <location>
        <begin position="26"/>
        <end position="39"/>
    </location>
</feature>
<sequence>MSSHLQMELGIPLSQLKPPLVLFRSSRPSSVKSVPFRPRAPNVEPSRVF</sequence>